<proteinExistence type="inferred from homology"/>
<evidence type="ECO:0000256" key="6">
    <source>
        <dbReference type="RuleBase" id="RU361140"/>
    </source>
</evidence>
<dbReference type="STRING" id="1122124.GCA_000423165_02448"/>
<dbReference type="RefSeq" id="WP_051206977.1">
    <property type="nucleotide sequence ID" value="NZ_PIQE01000001.1"/>
</dbReference>
<dbReference type="GO" id="GO:0030288">
    <property type="term" value="C:outer membrane-bounded periplasmic space"/>
    <property type="evidence" value="ECO:0007669"/>
    <property type="project" value="InterPro"/>
</dbReference>
<dbReference type="EC" id="3.5.2.6" evidence="3 6"/>
<keyword evidence="5 6" id="KW-0046">Antibiotic resistance</keyword>
<dbReference type="InterPro" id="IPR001466">
    <property type="entry name" value="Beta-lactam-related"/>
</dbReference>
<dbReference type="InterPro" id="IPR001586">
    <property type="entry name" value="Beta-lactam_class-C_AS"/>
</dbReference>
<evidence type="ECO:0000259" key="8">
    <source>
        <dbReference type="Pfam" id="PF00144"/>
    </source>
</evidence>
<evidence type="ECO:0000256" key="1">
    <source>
        <dbReference type="ARBA" id="ARBA00001526"/>
    </source>
</evidence>
<name>A0A432Z9Z0_9GAMM</name>
<dbReference type="PANTHER" id="PTHR46825">
    <property type="entry name" value="D-ALANYL-D-ALANINE-CARBOXYPEPTIDASE/ENDOPEPTIDASE AMPH"/>
    <property type="match status" value="1"/>
</dbReference>
<comment type="caution">
    <text evidence="9">The sequence shown here is derived from an EMBL/GenBank/DDBJ whole genome shotgun (WGS) entry which is preliminary data.</text>
</comment>
<dbReference type="InterPro" id="IPR050491">
    <property type="entry name" value="AmpC-like"/>
</dbReference>
<keyword evidence="7" id="KW-0732">Signal</keyword>
<evidence type="ECO:0000256" key="4">
    <source>
        <dbReference type="ARBA" id="ARBA00022801"/>
    </source>
</evidence>
<dbReference type="Proteomes" id="UP000287022">
    <property type="component" value="Unassembled WGS sequence"/>
</dbReference>
<evidence type="ECO:0000256" key="5">
    <source>
        <dbReference type="ARBA" id="ARBA00023251"/>
    </source>
</evidence>
<keyword evidence="10" id="KW-1185">Reference proteome</keyword>
<gene>
    <name evidence="9" type="ORF">CWI80_05365</name>
</gene>
<keyword evidence="4 6" id="KW-0378">Hydrolase</keyword>
<feature type="chain" id="PRO_5019561123" description="Beta-lactamase" evidence="7">
    <location>
        <begin position="22"/>
        <end position="528"/>
    </location>
</feature>
<accession>A0A432Z9Z0</accession>
<dbReference type="GO" id="GO:0017001">
    <property type="term" value="P:antibiotic catabolic process"/>
    <property type="evidence" value="ECO:0007669"/>
    <property type="project" value="InterPro"/>
</dbReference>
<comment type="similarity">
    <text evidence="2 6">Belongs to the class-C beta-lactamase family.</text>
</comment>
<dbReference type="GO" id="GO:0046677">
    <property type="term" value="P:response to antibiotic"/>
    <property type="evidence" value="ECO:0007669"/>
    <property type="project" value="UniProtKB-UniRule"/>
</dbReference>
<dbReference type="SUPFAM" id="SSF56601">
    <property type="entry name" value="beta-lactamase/transpeptidase-like"/>
    <property type="match status" value="1"/>
</dbReference>
<evidence type="ECO:0000256" key="2">
    <source>
        <dbReference type="ARBA" id="ARBA00007840"/>
    </source>
</evidence>
<reference evidence="10" key="1">
    <citation type="journal article" date="2018" name="Front. Microbiol.">
        <title>Genome-Based Analysis Reveals the Taxonomy and Diversity of the Family Idiomarinaceae.</title>
        <authorList>
            <person name="Liu Y."/>
            <person name="Lai Q."/>
            <person name="Shao Z."/>
        </authorList>
    </citation>
    <scope>NUCLEOTIDE SEQUENCE [LARGE SCALE GENOMIC DNA]</scope>
    <source>
        <strain evidence="10">c121</strain>
    </source>
</reference>
<organism evidence="9 10">
    <name type="scientific">Pseudidiomarina sediminum</name>
    <dbReference type="NCBI Taxonomy" id="431675"/>
    <lineage>
        <taxon>Bacteria</taxon>
        <taxon>Pseudomonadati</taxon>
        <taxon>Pseudomonadota</taxon>
        <taxon>Gammaproteobacteria</taxon>
        <taxon>Alteromonadales</taxon>
        <taxon>Idiomarinaceae</taxon>
        <taxon>Pseudidiomarina</taxon>
    </lineage>
</organism>
<dbReference type="AlphaFoldDB" id="A0A432Z9Z0"/>
<evidence type="ECO:0000256" key="7">
    <source>
        <dbReference type="SAM" id="SignalP"/>
    </source>
</evidence>
<dbReference type="PANTHER" id="PTHR46825:SF9">
    <property type="entry name" value="BETA-LACTAMASE-RELATED DOMAIN-CONTAINING PROTEIN"/>
    <property type="match status" value="1"/>
</dbReference>
<sequence>MKHFLSLVLLFTFSSPCSGYANQLDGVWRAVLTPQPQMRLVLGLDIEDGVATFISPNQSSKRHALDSFSYDEGSVSFNVDAFNVTFSGQHTNDQIVGEFTQGQTFPLTFHRLDDDDTGRLAYEKQYLGTLEVSGQKLPLRVNVGVTKGGFVGTLDSLAQQSYGIPLDELTIDAQTLKFSAEALSVLYRGESNDEGGYQGLWVQGMPYPLTFAEITEDTPRPELPSSEIGDKGGAVAVLTPDNVEVTYFGTHDADTAYEIGSVSKTFVAYLLALAVRNDELALSTPLAKYFPGAPSTITLESLATHTSGLPRLPQNLVDGAVQQNPYAHYDEAALQQALAQQSVTQTSHAYSNYAVGALGEALAKAQGVSLQTLMQQRIFKPFAMPHSQLALTASPVNEALATPHDIQGNRVQPWRFQALAGAGAVVATLPDMVNYVQQLQQRLQQDDALKQLLLTPRVSAAACCQQALGWLLQEDPAGKVFAWHAGQTAGFVSYVGFYLDGSRAVVVLNNQVADARSYAESLLIDTKD</sequence>
<feature type="signal peptide" evidence="7">
    <location>
        <begin position="1"/>
        <end position="21"/>
    </location>
</feature>
<evidence type="ECO:0000313" key="9">
    <source>
        <dbReference type="EMBL" id="RUO74767.1"/>
    </source>
</evidence>
<dbReference type="InterPro" id="IPR012338">
    <property type="entry name" value="Beta-lactam/transpept-like"/>
</dbReference>
<feature type="domain" description="Beta-lactamase-related" evidence="8">
    <location>
        <begin position="232"/>
        <end position="516"/>
    </location>
</feature>
<protein>
    <recommendedName>
        <fullName evidence="3 6">Beta-lactamase</fullName>
        <ecNumber evidence="3 6">3.5.2.6</ecNumber>
    </recommendedName>
</protein>
<dbReference type="Gene3D" id="3.40.710.10">
    <property type="entry name" value="DD-peptidase/beta-lactamase superfamily"/>
    <property type="match status" value="1"/>
</dbReference>
<dbReference type="GO" id="GO:0008800">
    <property type="term" value="F:beta-lactamase activity"/>
    <property type="evidence" value="ECO:0007669"/>
    <property type="project" value="UniProtKB-UniRule"/>
</dbReference>
<evidence type="ECO:0000256" key="3">
    <source>
        <dbReference type="ARBA" id="ARBA00012865"/>
    </source>
</evidence>
<comment type="catalytic activity">
    <reaction evidence="1 6">
        <text>a beta-lactam + H2O = a substituted beta-amino acid</text>
        <dbReference type="Rhea" id="RHEA:20401"/>
        <dbReference type="ChEBI" id="CHEBI:15377"/>
        <dbReference type="ChEBI" id="CHEBI:35627"/>
        <dbReference type="ChEBI" id="CHEBI:140347"/>
        <dbReference type="EC" id="3.5.2.6"/>
    </reaction>
</comment>
<dbReference type="EMBL" id="PIQE01000001">
    <property type="protein sequence ID" value="RUO74767.1"/>
    <property type="molecule type" value="Genomic_DNA"/>
</dbReference>
<dbReference type="Pfam" id="PF00144">
    <property type="entry name" value="Beta-lactamase"/>
    <property type="match status" value="1"/>
</dbReference>
<evidence type="ECO:0000313" key="10">
    <source>
        <dbReference type="Proteomes" id="UP000287022"/>
    </source>
</evidence>
<dbReference type="PROSITE" id="PS00336">
    <property type="entry name" value="BETA_LACTAMASE_C"/>
    <property type="match status" value="1"/>
</dbReference>